<gene>
    <name evidence="2" type="ORF">ECRASSUSDP1_LOCUS5607</name>
</gene>
<name>A0AAD1UF95_EUPCR</name>
<protein>
    <submittedName>
        <fullName evidence="2">Uncharacterized protein</fullName>
    </submittedName>
</protein>
<organism evidence="2 3">
    <name type="scientific">Euplotes crassus</name>
    <dbReference type="NCBI Taxonomy" id="5936"/>
    <lineage>
        <taxon>Eukaryota</taxon>
        <taxon>Sar</taxon>
        <taxon>Alveolata</taxon>
        <taxon>Ciliophora</taxon>
        <taxon>Intramacronucleata</taxon>
        <taxon>Spirotrichea</taxon>
        <taxon>Hypotrichia</taxon>
        <taxon>Euplotida</taxon>
        <taxon>Euplotidae</taxon>
        <taxon>Moneuplotes</taxon>
    </lineage>
</organism>
<accession>A0AAD1UF95</accession>
<evidence type="ECO:0000313" key="2">
    <source>
        <dbReference type="EMBL" id="CAI2364264.1"/>
    </source>
</evidence>
<proteinExistence type="predicted"/>
<feature type="coiled-coil region" evidence="1">
    <location>
        <begin position="202"/>
        <end position="296"/>
    </location>
</feature>
<dbReference type="EMBL" id="CAMPGE010005410">
    <property type="protein sequence ID" value="CAI2364264.1"/>
    <property type="molecule type" value="Genomic_DNA"/>
</dbReference>
<reference evidence="2" key="1">
    <citation type="submission" date="2023-07" db="EMBL/GenBank/DDBJ databases">
        <authorList>
            <consortium name="AG Swart"/>
            <person name="Singh M."/>
            <person name="Singh A."/>
            <person name="Seah K."/>
            <person name="Emmerich C."/>
        </authorList>
    </citation>
    <scope>NUCLEOTIDE SEQUENCE</scope>
    <source>
        <strain evidence="2">DP1</strain>
    </source>
</reference>
<evidence type="ECO:0000313" key="3">
    <source>
        <dbReference type="Proteomes" id="UP001295684"/>
    </source>
</evidence>
<comment type="caution">
    <text evidence="2">The sequence shown here is derived from an EMBL/GenBank/DDBJ whole genome shotgun (WGS) entry which is preliminary data.</text>
</comment>
<keyword evidence="1" id="KW-0175">Coiled coil</keyword>
<dbReference type="AlphaFoldDB" id="A0AAD1UF95"/>
<sequence length="537" mass="62226">MKRKQIKFPKCGSISCKSKSQHYLHAQKIYVCSLHKDTEYSVIPSLNSEVNSIPLITPDSTEMLLKVIEQCRKELLISPQSHGYLAPQEEYDALDSTIKEGMNRIISGIKTSITRKEFYKFDSLFREAKQLEDLVKNDQLFLRYSAVKNWKEAFSTIEEHIGRNVVLVSKELKEKYQDIFKATISKLHDQRHRIQTQKDQEIATLNSKLTEKKRRIKELKEAYNCLCNEQEEQEKTYQEKIQQLKQNLVALEEESNAKNQKVFELEKKNQKLTRKLEKERMKSQALKQELELRRNDYSKEEFASLCSDVNEETSSWFGGKEKIVDFGSEGAKLCFDLKNNKHSKLVKIAEKKIPDLQEFEIKFAPSTNKGVVKSFMQYSFPNKVGKFRLYNSSNKIASIDIFIDVLVKIAPSVERQLSIYNFEISQKSLVTLLSKYKGKICVGFEWCKLGLSSVTDMREVLKGSTLKVLSLWKCGAFDRGNWKDKPSRFDNLFNGLSRSDDFRNNLEEVGMQDCGITKDVAQHVLNKFGFTTVQIHI</sequence>
<dbReference type="Proteomes" id="UP001295684">
    <property type="component" value="Unassembled WGS sequence"/>
</dbReference>
<keyword evidence="3" id="KW-1185">Reference proteome</keyword>
<evidence type="ECO:0000256" key="1">
    <source>
        <dbReference type="SAM" id="Coils"/>
    </source>
</evidence>